<dbReference type="GO" id="GO:0005998">
    <property type="term" value="P:xylulose catabolic process"/>
    <property type="evidence" value="ECO:0007669"/>
    <property type="project" value="UniProtKB-UniRule"/>
</dbReference>
<keyword evidence="3 8" id="KW-0808">Transferase</keyword>
<evidence type="ECO:0000259" key="12">
    <source>
        <dbReference type="Pfam" id="PF02782"/>
    </source>
</evidence>
<dbReference type="EC" id="2.7.1.17" evidence="8 10"/>
<feature type="domain" description="Carbohydrate kinase FGGY C-terminal" evidence="12">
    <location>
        <begin position="261"/>
        <end position="441"/>
    </location>
</feature>
<comment type="caution">
    <text evidence="13">The sequence shown here is derived from an EMBL/GenBank/DDBJ whole genome shotgun (WGS) entry which is preliminary data.</text>
</comment>
<dbReference type="AlphaFoldDB" id="A0A562QAV4"/>
<reference evidence="13 14" key="1">
    <citation type="journal article" date="2015" name="Stand. Genomic Sci.">
        <title>Genomic Encyclopedia of Bacterial and Archaeal Type Strains, Phase III: the genomes of soil and plant-associated and newly described type strains.</title>
        <authorList>
            <person name="Whitman W.B."/>
            <person name="Woyke T."/>
            <person name="Klenk H.P."/>
            <person name="Zhou Y."/>
            <person name="Lilburn T.G."/>
            <person name="Beck B.J."/>
            <person name="De Vos P."/>
            <person name="Vandamme P."/>
            <person name="Eisen J.A."/>
            <person name="Garrity G."/>
            <person name="Hugenholtz P."/>
            <person name="Kyrpides N.C."/>
        </authorList>
    </citation>
    <scope>NUCLEOTIDE SEQUENCE [LARGE SCALE GENOMIC DNA]</scope>
    <source>
        <strain evidence="13 14">CGMCC 1.6858</strain>
    </source>
</reference>
<dbReference type="Pfam" id="PF02782">
    <property type="entry name" value="FGGY_C"/>
    <property type="match status" value="1"/>
</dbReference>
<name>A0A562QAV4_9PSED</name>
<dbReference type="PANTHER" id="PTHR43095:SF5">
    <property type="entry name" value="XYLULOSE KINASE"/>
    <property type="match status" value="1"/>
</dbReference>
<keyword evidence="4 8" id="KW-0547">Nucleotide-binding</keyword>
<dbReference type="GO" id="GO:0042732">
    <property type="term" value="P:D-xylose metabolic process"/>
    <property type="evidence" value="ECO:0007669"/>
    <property type="project" value="UniProtKB-KW"/>
</dbReference>
<evidence type="ECO:0000256" key="2">
    <source>
        <dbReference type="ARBA" id="ARBA00022629"/>
    </source>
</evidence>
<dbReference type="Gene3D" id="3.30.420.40">
    <property type="match status" value="2"/>
</dbReference>
<dbReference type="GO" id="GO:0005524">
    <property type="term" value="F:ATP binding"/>
    <property type="evidence" value="ECO:0007669"/>
    <property type="project" value="UniProtKB-UniRule"/>
</dbReference>
<evidence type="ECO:0000256" key="8">
    <source>
        <dbReference type="HAMAP-Rule" id="MF_02220"/>
    </source>
</evidence>
<evidence type="ECO:0000256" key="9">
    <source>
        <dbReference type="RuleBase" id="RU003733"/>
    </source>
</evidence>
<gene>
    <name evidence="8 10" type="primary">xylB</name>
    <name evidence="13" type="ORF">IQ22_02464</name>
</gene>
<dbReference type="GO" id="GO:0004856">
    <property type="term" value="F:D-xylulokinase activity"/>
    <property type="evidence" value="ECO:0007669"/>
    <property type="project" value="UniProtKB-UniRule"/>
</dbReference>
<keyword evidence="6 8" id="KW-0067">ATP-binding</keyword>
<feature type="domain" description="Carbohydrate kinase FGGY N-terminal" evidence="11">
    <location>
        <begin position="1"/>
        <end position="250"/>
    </location>
</feature>
<keyword evidence="2 8" id="KW-0859">Xylose metabolism</keyword>
<dbReference type="HAMAP" id="MF_02220">
    <property type="entry name" value="XylB"/>
    <property type="match status" value="1"/>
</dbReference>
<keyword evidence="7 8" id="KW-0119">Carbohydrate metabolism</keyword>
<evidence type="ECO:0000313" key="13">
    <source>
        <dbReference type="EMBL" id="TWI53853.1"/>
    </source>
</evidence>
<evidence type="ECO:0000256" key="7">
    <source>
        <dbReference type="ARBA" id="ARBA00023277"/>
    </source>
</evidence>
<dbReference type="Proteomes" id="UP000316905">
    <property type="component" value="Unassembled WGS sequence"/>
</dbReference>
<dbReference type="RefSeq" id="WP_145142066.1">
    <property type="nucleotide sequence ID" value="NZ_VLKY01000007.1"/>
</dbReference>
<evidence type="ECO:0000259" key="11">
    <source>
        <dbReference type="Pfam" id="PF00370"/>
    </source>
</evidence>
<evidence type="ECO:0000256" key="1">
    <source>
        <dbReference type="ARBA" id="ARBA00009156"/>
    </source>
</evidence>
<dbReference type="InterPro" id="IPR018485">
    <property type="entry name" value="FGGY_C"/>
</dbReference>
<dbReference type="InterPro" id="IPR018484">
    <property type="entry name" value="FGGY_N"/>
</dbReference>
<keyword evidence="5 8" id="KW-0418">Kinase</keyword>
<dbReference type="InterPro" id="IPR000577">
    <property type="entry name" value="Carb_kinase_FGGY"/>
</dbReference>
<feature type="site" description="Important for activity" evidence="8">
    <location>
        <position position="6"/>
    </location>
</feature>
<dbReference type="InterPro" id="IPR006000">
    <property type="entry name" value="Xylulokinase"/>
</dbReference>
<evidence type="ECO:0000313" key="14">
    <source>
        <dbReference type="Proteomes" id="UP000316905"/>
    </source>
</evidence>
<evidence type="ECO:0000256" key="10">
    <source>
        <dbReference type="RuleBase" id="RU364073"/>
    </source>
</evidence>
<evidence type="ECO:0000256" key="6">
    <source>
        <dbReference type="ARBA" id="ARBA00022840"/>
    </source>
</evidence>
<dbReference type="InterPro" id="IPR050406">
    <property type="entry name" value="FGGY_Carb_Kinase"/>
</dbReference>
<dbReference type="PROSITE" id="PS00445">
    <property type="entry name" value="FGGY_KINASES_2"/>
    <property type="match status" value="1"/>
</dbReference>
<dbReference type="PIRSF" id="PIRSF000538">
    <property type="entry name" value="GlpK"/>
    <property type="match status" value="1"/>
</dbReference>
<evidence type="ECO:0000256" key="4">
    <source>
        <dbReference type="ARBA" id="ARBA00022741"/>
    </source>
</evidence>
<dbReference type="Pfam" id="PF00370">
    <property type="entry name" value="FGGY_N"/>
    <property type="match status" value="1"/>
</dbReference>
<dbReference type="OrthoDB" id="9805576at2"/>
<organism evidence="13 14">
    <name type="scientific">Pseudomonas duriflava</name>
    <dbReference type="NCBI Taxonomy" id="459528"/>
    <lineage>
        <taxon>Bacteria</taxon>
        <taxon>Pseudomonadati</taxon>
        <taxon>Pseudomonadota</taxon>
        <taxon>Gammaproteobacteria</taxon>
        <taxon>Pseudomonadales</taxon>
        <taxon>Pseudomonadaceae</taxon>
        <taxon>Pseudomonas</taxon>
    </lineage>
</organism>
<dbReference type="NCBIfam" id="TIGR01312">
    <property type="entry name" value="XylB"/>
    <property type="match status" value="1"/>
</dbReference>
<dbReference type="CDD" id="cd07809">
    <property type="entry name" value="ASKHA_NBD_FGGY_BaXK-like"/>
    <property type="match status" value="1"/>
</dbReference>
<sequence length="495" mass="53049">MYLGIDCGTQGTKAIVLDAQSGRVLGEGSASHDLTSGPNGRREQSPAHWITALEGAVQEALTRAGITGKTIQGVGISGQQHGLVLLDAEGEILRPAKLWCDTESTPENERLLDYLGGPAGSLERLGIVIAPGYTVSKLLWTKEQHPEVFSRIAHILLPHDYLNYWLTGRCCTEYGDASGTGYFNVRTRDWDHDLLNHIDPSGRLVRALPELIYAHEPVGIVRPDIAARLGLSTNVLVSSGGGDNMMGAIGTGNSQEGVITMSLGTSGTVYAYSNQARVSPHAAVATFCSSTGGWLPLICTMNLTNASNSIRELLALDLDTFNQLVDQAPIGAEGVVMLPFLNGERVPALPTATASILGLTAANLSRANLCRAVVEGVTFGLRYGLDLLRETGLRSDAIRLIGGGAKSPVWRKLVADVMDTPVVSTEQTEAAALGGAIQAAWCHARHTGRNETLEALSNRCVRLSGASQTYPEAQRVSVYKHVYHRYRQEITRLYG</sequence>
<dbReference type="InterPro" id="IPR043129">
    <property type="entry name" value="ATPase_NBD"/>
</dbReference>
<dbReference type="InterPro" id="IPR018483">
    <property type="entry name" value="Carb_kinase_FGGY_CS"/>
</dbReference>
<comment type="similarity">
    <text evidence="1 8 9">Belongs to the FGGY kinase family.</text>
</comment>
<comment type="function">
    <text evidence="8">Catalyzes the phosphorylation of D-xylulose to D-xylulose 5-phosphate.</text>
</comment>
<keyword evidence="14" id="KW-1185">Reference proteome</keyword>
<accession>A0A562QAV4</accession>
<protein>
    <recommendedName>
        <fullName evidence="8 10">Xylulose kinase</fullName>
        <shortName evidence="8 10">Xylulokinase</shortName>
        <ecNumber evidence="8 10">2.7.1.17</ecNumber>
    </recommendedName>
</protein>
<dbReference type="PANTHER" id="PTHR43095">
    <property type="entry name" value="SUGAR KINASE"/>
    <property type="match status" value="1"/>
</dbReference>
<feature type="active site" description="Proton acceptor" evidence="8">
    <location>
        <position position="243"/>
    </location>
</feature>
<feature type="binding site" evidence="8">
    <location>
        <begin position="80"/>
        <end position="81"/>
    </location>
    <ligand>
        <name>substrate</name>
    </ligand>
</feature>
<comment type="catalytic activity">
    <reaction evidence="8 10">
        <text>D-xylulose + ATP = D-xylulose 5-phosphate + ADP + H(+)</text>
        <dbReference type="Rhea" id="RHEA:10964"/>
        <dbReference type="ChEBI" id="CHEBI:15378"/>
        <dbReference type="ChEBI" id="CHEBI:17140"/>
        <dbReference type="ChEBI" id="CHEBI:30616"/>
        <dbReference type="ChEBI" id="CHEBI:57737"/>
        <dbReference type="ChEBI" id="CHEBI:456216"/>
        <dbReference type="EC" id="2.7.1.17"/>
    </reaction>
</comment>
<proteinExistence type="inferred from homology"/>
<dbReference type="EMBL" id="VLKY01000007">
    <property type="protein sequence ID" value="TWI53853.1"/>
    <property type="molecule type" value="Genomic_DNA"/>
</dbReference>
<dbReference type="SUPFAM" id="SSF53067">
    <property type="entry name" value="Actin-like ATPase domain"/>
    <property type="match status" value="2"/>
</dbReference>
<evidence type="ECO:0000256" key="5">
    <source>
        <dbReference type="ARBA" id="ARBA00022777"/>
    </source>
</evidence>
<evidence type="ECO:0000256" key="3">
    <source>
        <dbReference type="ARBA" id="ARBA00022679"/>
    </source>
</evidence>